<reference evidence="2 3" key="1">
    <citation type="journal article" date="2014" name="Genome Biol. Evol.">
        <title>Comparative genomics and transcriptomics analyses reveal divergent lifestyle features of nematode endoparasitic fungus Hirsutella minnesotensis.</title>
        <authorList>
            <person name="Lai Y."/>
            <person name="Liu K."/>
            <person name="Zhang X."/>
            <person name="Zhang X."/>
            <person name="Li K."/>
            <person name="Wang N."/>
            <person name="Shu C."/>
            <person name="Wu Y."/>
            <person name="Wang C."/>
            <person name="Bushley K.E."/>
            <person name="Xiang M."/>
            <person name="Liu X."/>
        </authorList>
    </citation>
    <scope>NUCLEOTIDE SEQUENCE [LARGE SCALE GENOMIC DNA]</scope>
    <source>
        <strain evidence="2 3">3608</strain>
    </source>
</reference>
<accession>A0A0F7ZXW7</accession>
<keyword evidence="3" id="KW-1185">Reference proteome</keyword>
<dbReference type="Proteomes" id="UP000054481">
    <property type="component" value="Unassembled WGS sequence"/>
</dbReference>
<protein>
    <submittedName>
        <fullName evidence="2">Uncharacterized protein</fullName>
    </submittedName>
</protein>
<feature type="compositionally biased region" description="Basic and acidic residues" evidence="1">
    <location>
        <begin position="216"/>
        <end position="225"/>
    </location>
</feature>
<dbReference type="AlphaFoldDB" id="A0A0F7ZXW7"/>
<sequence>MPCCIGIIRYAWCRHRTLFKLGCTDKCEGLCPLAKQEVMLYTRFRWQCEDCHGRRHGADAELRMEHWSDQAERIIAEDGKQACRYRLLNLRDQEEFIEQMLEQQRLKQVEEIQQAEQWTSDYGQTAFMLRYGVQERPAPSAQQSRRSDQEQEAQHIAAENEKVLSPGPSDNDDDSLDGKTEAQISADELRRNIQVLRSQQQPDLLVLRDTLRSNRELREQQESGRRLARLTQDGSRRRRGGGGGSGSGNNESGAMDSLIGNPLGDARA</sequence>
<gene>
    <name evidence="2" type="ORF">HIM_09166</name>
</gene>
<organism evidence="2 3">
    <name type="scientific">Hirsutella minnesotensis 3608</name>
    <dbReference type="NCBI Taxonomy" id="1043627"/>
    <lineage>
        <taxon>Eukaryota</taxon>
        <taxon>Fungi</taxon>
        <taxon>Dikarya</taxon>
        <taxon>Ascomycota</taxon>
        <taxon>Pezizomycotina</taxon>
        <taxon>Sordariomycetes</taxon>
        <taxon>Hypocreomycetidae</taxon>
        <taxon>Hypocreales</taxon>
        <taxon>Ophiocordycipitaceae</taxon>
        <taxon>Hirsutella</taxon>
    </lineage>
</organism>
<name>A0A0F7ZXW7_9HYPO</name>
<evidence type="ECO:0000256" key="1">
    <source>
        <dbReference type="SAM" id="MobiDB-lite"/>
    </source>
</evidence>
<dbReference type="EMBL" id="KQ030574">
    <property type="protein sequence ID" value="KJZ71442.1"/>
    <property type="molecule type" value="Genomic_DNA"/>
</dbReference>
<dbReference type="OrthoDB" id="5154063at2759"/>
<evidence type="ECO:0000313" key="3">
    <source>
        <dbReference type="Proteomes" id="UP000054481"/>
    </source>
</evidence>
<evidence type="ECO:0000313" key="2">
    <source>
        <dbReference type="EMBL" id="KJZ71442.1"/>
    </source>
</evidence>
<feature type="region of interest" description="Disordered" evidence="1">
    <location>
        <begin position="135"/>
        <end position="178"/>
    </location>
</feature>
<feature type="compositionally biased region" description="Basic and acidic residues" evidence="1">
    <location>
        <begin position="145"/>
        <end position="162"/>
    </location>
</feature>
<proteinExistence type="predicted"/>
<feature type="region of interest" description="Disordered" evidence="1">
    <location>
        <begin position="216"/>
        <end position="268"/>
    </location>
</feature>